<dbReference type="InterPro" id="IPR005162">
    <property type="entry name" value="Retrotrans_gag_dom"/>
</dbReference>
<evidence type="ECO:0000259" key="2">
    <source>
        <dbReference type="Pfam" id="PF03732"/>
    </source>
</evidence>
<evidence type="ECO:0000313" key="4">
    <source>
        <dbReference type="Proteomes" id="UP001358586"/>
    </source>
</evidence>
<gene>
    <name evidence="3" type="ORF">PVK06_047312</name>
</gene>
<reference evidence="3 4" key="1">
    <citation type="submission" date="2023-03" db="EMBL/GenBank/DDBJ databases">
        <title>WGS of Gossypium arboreum.</title>
        <authorList>
            <person name="Yu D."/>
        </authorList>
    </citation>
    <scope>NUCLEOTIDE SEQUENCE [LARGE SCALE GENOMIC DNA]</scope>
    <source>
        <tissue evidence="3">Leaf</tissue>
    </source>
</reference>
<feature type="compositionally biased region" description="Basic and acidic residues" evidence="1">
    <location>
        <begin position="251"/>
        <end position="265"/>
    </location>
</feature>
<keyword evidence="4" id="KW-1185">Reference proteome</keyword>
<protein>
    <recommendedName>
        <fullName evidence="2">Retrotransposon gag domain-containing protein</fullName>
    </recommendedName>
</protein>
<evidence type="ECO:0000256" key="1">
    <source>
        <dbReference type="SAM" id="MobiDB-lite"/>
    </source>
</evidence>
<feature type="region of interest" description="Disordered" evidence="1">
    <location>
        <begin position="1"/>
        <end position="47"/>
    </location>
</feature>
<proteinExistence type="predicted"/>
<comment type="caution">
    <text evidence="3">The sequence shown here is derived from an EMBL/GenBank/DDBJ whole genome shotgun (WGS) entry which is preliminary data.</text>
</comment>
<name>A0ABR0MEV9_GOSAR</name>
<dbReference type="EMBL" id="JARKNE010000013">
    <property type="protein sequence ID" value="KAK5771137.1"/>
    <property type="molecule type" value="Genomic_DNA"/>
</dbReference>
<feature type="compositionally biased region" description="Basic residues" evidence="1">
    <location>
        <begin position="1"/>
        <end position="18"/>
    </location>
</feature>
<feature type="domain" description="Retrotransposon gag" evidence="2">
    <location>
        <begin position="125"/>
        <end position="219"/>
    </location>
</feature>
<sequence>MSTRATRGRGRGLGRGRARAVSSSSGHMPAADAPVPSVTEVESHDRGAGDDALSQAMLRVLERVAGASTGNGVWGSISERLRANGAETFRGVFGIAPNVVEYWLEATERIMDDLDCSVEQKLKGAVSLLRDEVYQWWLIVRDGTPADRVTWELFKTAFKGKYVGASYVDARRKEFLNLVQGCKTVAEYEAEFLRLSRYAVGIVAAEYERSVRFKDGLRDDLKVLIAPQRERDFAVLVEKAKIAKEVKRIERQNREKDRNRFRRDSGPSGGANKNIKRARVEEPVTALK</sequence>
<accession>A0ABR0MEV9</accession>
<dbReference type="Proteomes" id="UP001358586">
    <property type="component" value="Chromosome 13"/>
</dbReference>
<feature type="region of interest" description="Disordered" evidence="1">
    <location>
        <begin position="251"/>
        <end position="288"/>
    </location>
</feature>
<dbReference type="PANTHER" id="PTHR34482">
    <property type="entry name" value="DNA DAMAGE-INDUCIBLE PROTEIN 1-LIKE"/>
    <property type="match status" value="1"/>
</dbReference>
<evidence type="ECO:0000313" key="3">
    <source>
        <dbReference type="EMBL" id="KAK5771137.1"/>
    </source>
</evidence>
<dbReference type="PANTHER" id="PTHR34482:SF36">
    <property type="entry name" value="RETROTRANSPOSON GAG DOMAIN-CONTAINING PROTEIN"/>
    <property type="match status" value="1"/>
</dbReference>
<organism evidence="3 4">
    <name type="scientific">Gossypium arboreum</name>
    <name type="common">Tree cotton</name>
    <name type="synonym">Gossypium nanking</name>
    <dbReference type="NCBI Taxonomy" id="29729"/>
    <lineage>
        <taxon>Eukaryota</taxon>
        <taxon>Viridiplantae</taxon>
        <taxon>Streptophyta</taxon>
        <taxon>Embryophyta</taxon>
        <taxon>Tracheophyta</taxon>
        <taxon>Spermatophyta</taxon>
        <taxon>Magnoliopsida</taxon>
        <taxon>eudicotyledons</taxon>
        <taxon>Gunneridae</taxon>
        <taxon>Pentapetalae</taxon>
        <taxon>rosids</taxon>
        <taxon>malvids</taxon>
        <taxon>Malvales</taxon>
        <taxon>Malvaceae</taxon>
        <taxon>Malvoideae</taxon>
        <taxon>Gossypium</taxon>
    </lineage>
</organism>
<dbReference type="Pfam" id="PF03732">
    <property type="entry name" value="Retrotrans_gag"/>
    <property type="match status" value="1"/>
</dbReference>